<evidence type="ECO:0000313" key="3">
    <source>
        <dbReference type="Proteomes" id="UP001627154"/>
    </source>
</evidence>
<accession>A0ABD2W1T0</accession>
<gene>
    <name evidence="2" type="ORF">TKK_017991</name>
</gene>
<proteinExistence type="predicted"/>
<evidence type="ECO:0008006" key="4">
    <source>
        <dbReference type="Google" id="ProtNLM"/>
    </source>
</evidence>
<reference evidence="2 3" key="1">
    <citation type="journal article" date="2024" name="bioRxiv">
        <title>A reference genome for Trichogramma kaykai: A tiny desert-dwelling parasitoid wasp with competing sex-ratio distorters.</title>
        <authorList>
            <person name="Culotta J."/>
            <person name="Lindsey A.R."/>
        </authorList>
    </citation>
    <scope>NUCLEOTIDE SEQUENCE [LARGE SCALE GENOMIC DNA]</scope>
    <source>
        <strain evidence="2 3">KSX58</strain>
    </source>
</reference>
<dbReference type="EMBL" id="JBJJXI010000146">
    <property type="protein sequence ID" value="KAL3386486.1"/>
    <property type="molecule type" value="Genomic_DNA"/>
</dbReference>
<feature type="compositionally biased region" description="Basic and acidic residues" evidence="1">
    <location>
        <begin position="48"/>
        <end position="60"/>
    </location>
</feature>
<evidence type="ECO:0000313" key="2">
    <source>
        <dbReference type="EMBL" id="KAL3386486.1"/>
    </source>
</evidence>
<feature type="region of interest" description="Disordered" evidence="1">
    <location>
        <begin position="1"/>
        <end position="60"/>
    </location>
</feature>
<organism evidence="2 3">
    <name type="scientific">Trichogramma kaykai</name>
    <dbReference type="NCBI Taxonomy" id="54128"/>
    <lineage>
        <taxon>Eukaryota</taxon>
        <taxon>Metazoa</taxon>
        <taxon>Ecdysozoa</taxon>
        <taxon>Arthropoda</taxon>
        <taxon>Hexapoda</taxon>
        <taxon>Insecta</taxon>
        <taxon>Pterygota</taxon>
        <taxon>Neoptera</taxon>
        <taxon>Endopterygota</taxon>
        <taxon>Hymenoptera</taxon>
        <taxon>Apocrita</taxon>
        <taxon>Proctotrupomorpha</taxon>
        <taxon>Chalcidoidea</taxon>
        <taxon>Trichogrammatidae</taxon>
        <taxon>Trichogramma</taxon>
    </lineage>
</organism>
<sequence length="180" mass="20526">MSNEVAEPVETSLNSSPPVPKSTRRRSTAFQRQSIGPISADCDTTQDVTHESKKFKSSERAASKSSFDLKGYIARLESEDAQWREEYARRRIRTRNTSLLLKTIETGQKLDLSVLTSREKAFLDARPNYDEFNENLHRLSELATKVTYLNLNASHLCEKSVTNLKSEVEKAKQRIIQFAD</sequence>
<dbReference type="AlphaFoldDB" id="A0ABD2W1T0"/>
<evidence type="ECO:0000256" key="1">
    <source>
        <dbReference type="SAM" id="MobiDB-lite"/>
    </source>
</evidence>
<protein>
    <recommendedName>
        <fullName evidence="4">Biogenesis of lysosome-related organelles complex 1 subunit 3</fullName>
    </recommendedName>
</protein>
<dbReference type="Proteomes" id="UP001627154">
    <property type="component" value="Unassembled WGS sequence"/>
</dbReference>
<name>A0ABD2W1T0_9HYME</name>
<comment type="caution">
    <text evidence="2">The sequence shown here is derived from an EMBL/GenBank/DDBJ whole genome shotgun (WGS) entry which is preliminary data.</text>
</comment>
<feature type="compositionally biased region" description="Polar residues" evidence="1">
    <location>
        <begin position="28"/>
        <end position="47"/>
    </location>
</feature>
<keyword evidence="3" id="KW-1185">Reference proteome</keyword>